<reference evidence="3" key="1">
    <citation type="journal article" date="2019" name="Int. J. Syst. Evol. Microbiol.">
        <title>The Global Catalogue of Microorganisms (GCM) 10K type strain sequencing project: providing services to taxonomists for standard genome sequencing and annotation.</title>
        <authorList>
            <consortium name="The Broad Institute Genomics Platform"/>
            <consortium name="The Broad Institute Genome Sequencing Center for Infectious Disease"/>
            <person name="Wu L."/>
            <person name="Ma J."/>
        </authorList>
    </citation>
    <scope>NUCLEOTIDE SEQUENCE [LARGE SCALE GENOMIC DNA]</scope>
    <source>
        <strain evidence="3">JCM 6486</strain>
    </source>
</reference>
<accession>A0ABP3XRN9</accession>
<feature type="transmembrane region" description="Helical" evidence="1">
    <location>
        <begin position="12"/>
        <end position="38"/>
    </location>
</feature>
<proteinExistence type="predicted"/>
<dbReference type="Proteomes" id="UP001400965">
    <property type="component" value="Unassembled WGS sequence"/>
</dbReference>
<sequence length="81" mass="9130">MEVKVKKSKKPMILGILSLISWSIPMLGLPVSIFGIVISTKRLKEYKCKAYKIGLILSIVGLVLTILYFSVVYYLLVNKII</sequence>
<name>A0ABP3XRN9_9FIRM</name>
<evidence type="ECO:0008006" key="4">
    <source>
        <dbReference type="Google" id="ProtNLM"/>
    </source>
</evidence>
<comment type="caution">
    <text evidence="2">The sequence shown here is derived from an EMBL/GenBank/DDBJ whole genome shotgun (WGS) entry which is preliminary data.</text>
</comment>
<dbReference type="RefSeq" id="WP_346047057.1">
    <property type="nucleotide sequence ID" value="NZ_BAAACP010000030.1"/>
</dbReference>
<protein>
    <recommendedName>
        <fullName evidence="4">DUF4190 domain-containing protein</fullName>
    </recommendedName>
</protein>
<evidence type="ECO:0000313" key="3">
    <source>
        <dbReference type="Proteomes" id="UP001400965"/>
    </source>
</evidence>
<evidence type="ECO:0000313" key="2">
    <source>
        <dbReference type="EMBL" id="GAA0866470.1"/>
    </source>
</evidence>
<organism evidence="2 3">
    <name type="scientific">Paraclostridium tenue</name>
    <dbReference type="NCBI Taxonomy" id="1737"/>
    <lineage>
        <taxon>Bacteria</taxon>
        <taxon>Bacillati</taxon>
        <taxon>Bacillota</taxon>
        <taxon>Clostridia</taxon>
        <taxon>Peptostreptococcales</taxon>
        <taxon>Peptostreptococcaceae</taxon>
        <taxon>Paraclostridium</taxon>
    </lineage>
</organism>
<gene>
    <name evidence="2" type="ORF">GCM10008917_27850</name>
</gene>
<keyword evidence="3" id="KW-1185">Reference proteome</keyword>
<feature type="transmembrane region" description="Helical" evidence="1">
    <location>
        <begin position="50"/>
        <end position="76"/>
    </location>
</feature>
<keyword evidence="1" id="KW-0472">Membrane</keyword>
<evidence type="ECO:0000256" key="1">
    <source>
        <dbReference type="SAM" id="Phobius"/>
    </source>
</evidence>
<keyword evidence="1" id="KW-0812">Transmembrane</keyword>
<dbReference type="EMBL" id="BAAACP010000030">
    <property type="protein sequence ID" value="GAA0866470.1"/>
    <property type="molecule type" value="Genomic_DNA"/>
</dbReference>
<keyword evidence="1" id="KW-1133">Transmembrane helix</keyword>